<gene>
    <name evidence="5" type="ORF">PIB30_058883</name>
</gene>
<dbReference type="Pfam" id="PF04193">
    <property type="entry name" value="PQ-loop"/>
    <property type="match status" value="1"/>
</dbReference>
<comment type="caution">
    <text evidence="5">The sequence shown here is derived from an EMBL/GenBank/DDBJ whole genome shotgun (WGS) entry which is preliminary data.</text>
</comment>
<dbReference type="PANTHER" id="PTHR16201">
    <property type="entry name" value="SEVEN TRANSMEMBRANE PROTEIN 1-RELATED"/>
    <property type="match status" value="1"/>
</dbReference>
<proteinExistence type="predicted"/>
<dbReference type="InterPro" id="IPR051415">
    <property type="entry name" value="LAAT-1"/>
</dbReference>
<evidence type="ECO:0000256" key="3">
    <source>
        <dbReference type="ARBA" id="ARBA00022989"/>
    </source>
</evidence>
<comment type="subcellular location">
    <subcellularLocation>
        <location evidence="1">Membrane</location>
        <topology evidence="1">Multi-pass membrane protein</topology>
    </subcellularLocation>
</comment>
<dbReference type="InterPro" id="IPR006603">
    <property type="entry name" value="PQ-loop_rpt"/>
</dbReference>
<evidence type="ECO:0000256" key="1">
    <source>
        <dbReference type="ARBA" id="ARBA00004141"/>
    </source>
</evidence>
<organism evidence="5 6">
    <name type="scientific">Stylosanthes scabra</name>
    <dbReference type="NCBI Taxonomy" id="79078"/>
    <lineage>
        <taxon>Eukaryota</taxon>
        <taxon>Viridiplantae</taxon>
        <taxon>Streptophyta</taxon>
        <taxon>Embryophyta</taxon>
        <taxon>Tracheophyta</taxon>
        <taxon>Spermatophyta</taxon>
        <taxon>Magnoliopsida</taxon>
        <taxon>eudicotyledons</taxon>
        <taxon>Gunneridae</taxon>
        <taxon>Pentapetalae</taxon>
        <taxon>rosids</taxon>
        <taxon>fabids</taxon>
        <taxon>Fabales</taxon>
        <taxon>Fabaceae</taxon>
        <taxon>Papilionoideae</taxon>
        <taxon>50 kb inversion clade</taxon>
        <taxon>dalbergioids sensu lato</taxon>
        <taxon>Dalbergieae</taxon>
        <taxon>Pterocarpus clade</taxon>
        <taxon>Stylosanthes</taxon>
    </lineage>
</organism>
<dbReference type="EMBL" id="JASCZI010181743">
    <property type="protein sequence ID" value="MED6185622.1"/>
    <property type="molecule type" value="Genomic_DNA"/>
</dbReference>
<keyword evidence="6" id="KW-1185">Reference proteome</keyword>
<evidence type="ECO:0000313" key="6">
    <source>
        <dbReference type="Proteomes" id="UP001341840"/>
    </source>
</evidence>
<keyword evidence="3" id="KW-1133">Transmembrane helix</keyword>
<reference evidence="5 6" key="1">
    <citation type="journal article" date="2023" name="Plants (Basel)">
        <title>Bridging the Gap: Combining Genomics and Transcriptomics Approaches to Understand Stylosanthes scabra, an Orphan Legume from the Brazilian Caatinga.</title>
        <authorList>
            <person name="Ferreira-Neto J.R.C."/>
            <person name="da Silva M.D."/>
            <person name="Binneck E."/>
            <person name="de Melo N.F."/>
            <person name="da Silva R.H."/>
            <person name="de Melo A.L.T.M."/>
            <person name="Pandolfi V."/>
            <person name="Bustamante F.O."/>
            <person name="Brasileiro-Vidal A.C."/>
            <person name="Benko-Iseppon A.M."/>
        </authorList>
    </citation>
    <scope>NUCLEOTIDE SEQUENCE [LARGE SCALE GENOMIC DNA]</scope>
    <source>
        <tissue evidence="5">Leaves</tissue>
    </source>
</reference>
<sequence>MSQSYCMKEGKSYACMGWVEKYFGDCLCNIKDEISFGFGFMSLICWGVGEIHPIITNFCTKSSHGVSLAFLFTWVAM</sequence>
<evidence type="ECO:0000256" key="2">
    <source>
        <dbReference type="ARBA" id="ARBA00022692"/>
    </source>
</evidence>
<evidence type="ECO:0000313" key="5">
    <source>
        <dbReference type="EMBL" id="MED6185622.1"/>
    </source>
</evidence>
<protein>
    <submittedName>
        <fullName evidence="5">Uncharacterized protein</fullName>
    </submittedName>
</protein>
<dbReference type="Proteomes" id="UP001341840">
    <property type="component" value="Unassembled WGS sequence"/>
</dbReference>
<evidence type="ECO:0000256" key="4">
    <source>
        <dbReference type="ARBA" id="ARBA00023136"/>
    </source>
</evidence>
<dbReference type="PANTHER" id="PTHR16201:SF45">
    <property type="entry name" value="PQ-LOOP REPEAT FAMILY PROTEIN _ TRANSMEMBRANE FAMILY PROTEIN"/>
    <property type="match status" value="1"/>
</dbReference>
<accession>A0ABU6WK31</accession>
<name>A0ABU6WK31_9FABA</name>
<keyword evidence="2" id="KW-0812">Transmembrane</keyword>
<keyword evidence="4" id="KW-0472">Membrane</keyword>